<accession>A0A8K1LIT8</accession>
<name>A0A8K1LIT8_9PASS</name>
<dbReference type="Proteomes" id="UP000796761">
    <property type="component" value="Unassembled WGS sequence"/>
</dbReference>
<evidence type="ECO:0000256" key="1">
    <source>
        <dbReference type="SAM" id="MobiDB-lite"/>
    </source>
</evidence>
<feature type="region of interest" description="Disordered" evidence="1">
    <location>
        <begin position="1"/>
        <end position="54"/>
    </location>
</feature>
<feature type="compositionally biased region" description="Low complexity" evidence="1">
    <location>
        <begin position="21"/>
        <end position="32"/>
    </location>
</feature>
<feature type="non-terminal residue" evidence="2">
    <location>
        <position position="54"/>
    </location>
</feature>
<comment type="caution">
    <text evidence="2">The sequence shown here is derived from an EMBL/GenBank/DDBJ whole genome shotgun (WGS) entry which is preliminary data.</text>
</comment>
<evidence type="ECO:0000313" key="3">
    <source>
        <dbReference type="Proteomes" id="UP000796761"/>
    </source>
</evidence>
<organism evidence="2 3">
    <name type="scientific">Zosterops borbonicus</name>
    <dbReference type="NCBI Taxonomy" id="364589"/>
    <lineage>
        <taxon>Eukaryota</taxon>
        <taxon>Metazoa</taxon>
        <taxon>Chordata</taxon>
        <taxon>Craniata</taxon>
        <taxon>Vertebrata</taxon>
        <taxon>Euteleostomi</taxon>
        <taxon>Archelosauria</taxon>
        <taxon>Archosauria</taxon>
        <taxon>Dinosauria</taxon>
        <taxon>Saurischia</taxon>
        <taxon>Theropoda</taxon>
        <taxon>Coelurosauria</taxon>
        <taxon>Aves</taxon>
        <taxon>Neognathae</taxon>
        <taxon>Neoaves</taxon>
        <taxon>Telluraves</taxon>
        <taxon>Australaves</taxon>
        <taxon>Passeriformes</taxon>
        <taxon>Sylvioidea</taxon>
        <taxon>Zosteropidae</taxon>
        <taxon>Zosterops</taxon>
    </lineage>
</organism>
<dbReference type="AlphaFoldDB" id="A0A8K1LIT8"/>
<feature type="compositionally biased region" description="Basic and acidic residues" evidence="1">
    <location>
        <begin position="1"/>
        <end position="17"/>
    </location>
</feature>
<keyword evidence="3" id="KW-1185">Reference proteome</keyword>
<sequence>MPERRKTVTIPHGRDPTLEQGRSVTVSSGSSTPELGKSVTISSGSNTIPERGKK</sequence>
<gene>
    <name evidence="2" type="ORF">HGM15179_011585</name>
</gene>
<feature type="compositionally biased region" description="Polar residues" evidence="1">
    <location>
        <begin position="39"/>
        <end position="48"/>
    </location>
</feature>
<protein>
    <submittedName>
        <fullName evidence="2">Uncharacterized protein</fullName>
    </submittedName>
</protein>
<dbReference type="EMBL" id="SWJQ01000362">
    <property type="protein sequence ID" value="TRZ15529.1"/>
    <property type="molecule type" value="Genomic_DNA"/>
</dbReference>
<evidence type="ECO:0000313" key="2">
    <source>
        <dbReference type="EMBL" id="TRZ15529.1"/>
    </source>
</evidence>
<reference evidence="2" key="1">
    <citation type="submission" date="2019-04" db="EMBL/GenBank/DDBJ databases">
        <title>Genome assembly of Zosterops borbonicus 15179.</title>
        <authorList>
            <person name="Leroy T."/>
            <person name="Anselmetti Y."/>
            <person name="Tilak M.-K."/>
            <person name="Nabholz B."/>
        </authorList>
    </citation>
    <scope>NUCLEOTIDE SEQUENCE</scope>
    <source>
        <strain evidence="2">HGM_15179</strain>
        <tissue evidence="2">Muscle</tissue>
    </source>
</reference>
<proteinExistence type="predicted"/>